<evidence type="ECO:0000313" key="2">
    <source>
        <dbReference type="EMBL" id="GAY63846.1"/>
    </source>
</evidence>
<dbReference type="Proteomes" id="UP000236630">
    <property type="component" value="Unassembled WGS sequence"/>
</dbReference>
<feature type="region of interest" description="Disordered" evidence="1">
    <location>
        <begin position="1"/>
        <end position="28"/>
    </location>
</feature>
<evidence type="ECO:0000313" key="3">
    <source>
        <dbReference type="Proteomes" id="UP000236630"/>
    </source>
</evidence>
<proteinExistence type="predicted"/>
<feature type="compositionally biased region" description="Polar residues" evidence="1">
    <location>
        <begin position="10"/>
        <end position="20"/>
    </location>
</feature>
<protein>
    <submittedName>
        <fullName evidence="2">Uncharacterized protein</fullName>
    </submittedName>
</protein>
<dbReference type="AlphaFoldDB" id="A0A2H5QGU7"/>
<keyword evidence="3" id="KW-1185">Reference proteome</keyword>
<name>A0A2H5QGU7_CITUN</name>
<gene>
    <name evidence="2" type="ORF">CUMW_228980</name>
</gene>
<reference evidence="2 3" key="1">
    <citation type="journal article" date="2017" name="Front. Genet.">
        <title>Draft sequencing of the heterozygous diploid genome of Satsuma (Citrus unshiu Marc.) using a hybrid assembly approach.</title>
        <authorList>
            <person name="Shimizu T."/>
            <person name="Tanizawa Y."/>
            <person name="Mochizuki T."/>
            <person name="Nagasaki H."/>
            <person name="Yoshioka T."/>
            <person name="Toyoda A."/>
            <person name="Fujiyama A."/>
            <person name="Kaminuma E."/>
            <person name="Nakamura Y."/>
        </authorList>
    </citation>
    <scope>NUCLEOTIDE SEQUENCE [LARGE SCALE GENOMIC DNA]</scope>
    <source>
        <strain evidence="3">cv. Miyagawa wase</strain>
    </source>
</reference>
<sequence>MMQRELVQFRTPQHSSSGTNHWGGASPLLARNIPKESLEQRYLRLNTIRTRDEIFPAEDDEFNNLSQTLKSKLESAPKPRSLSRRLLSMLIFPRNKEKAVATLGSNSKKKRWFPRWDPHNRWPQGLFASQDVGIGDYLTKLKFHILMEWCFSIRIRFEDQIELD</sequence>
<comment type="caution">
    <text evidence="2">The sequence shown here is derived from an EMBL/GenBank/DDBJ whole genome shotgun (WGS) entry which is preliminary data.</text>
</comment>
<evidence type="ECO:0000256" key="1">
    <source>
        <dbReference type="SAM" id="MobiDB-lite"/>
    </source>
</evidence>
<dbReference type="EMBL" id="BDQV01000375">
    <property type="protein sequence ID" value="GAY63846.1"/>
    <property type="molecule type" value="Genomic_DNA"/>
</dbReference>
<organism evidence="2 3">
    <name type="scientific">Citrus unshiu</name>
    <name type="common">Satsuma mandarin</name>
    <name type="synonym">Citrus nobilis var. unshiu</name>
    <dbReference type="NCBI Taxonomy" id="55188"/>
    <lineage>
        <taxon>Eukaryota</taxon>
        <taxon>Viridiplantae</taxon>
        <taxon>Streptophyta</taxon>
        <taxon>Embryophyta</taxon>
        <taxon>Tracheophyta</taxon>
        <taxon>Spermatophyta</taxon>
        <taxon>Magnoliopsida</taxon>
        <taxon>eudicotyledons</taxon>
        <taxon>Gunneridae</taxon>
        <taxon>Pentapetalae</taxon>
        <taxon>rosids</taxon>
        <taxon>malvids</taxon>
        <taxon>Sapindales</taxon>
        <taxon>Rutaceae</taxon>
        <taxon>Aurantioideae</taxon>
        <taxon>Citrus</taxon>
    </lineage>
</organism>
<accession>A0A2H5QGU7</accession>